<gene>
    <name evidence="2" type="ORF">FPOA_13722</name>
</gene>
<sequence length="225" mass="25002">MSHHKTGTSKKKPDSKYKKDKEKLLTKLEELVSPDSWPDVKSKLERYSTKTLKETLDRVNDMQYGSRDRVSSSMNGAEITDAVKDSVTVVQNNLRTKECITTLGANTEGKDTDTRTDPGTQQTTTVSPTPPPPSASPSQPPSPELDGDDGVNRIDITAPSPPDDKERQRKSTRDSVAERATKIHSQLTEDEKLNDDTIHIVSEAFKLNAQKVVILALWVFSRELV</sequence>
<dbReference type="OrthoDB" id="5048491at2759"/>
<feature type="compositionally biased region" description="Low complexity" evidence="1">
    <location>
        <begin position="117"/>
        <end position="127"/>
    </location>
</feature>
<dbReference type="AlphaFoldDB" id="A0A1B8A4Q5"/>
<feature type="compositionally biased region" description="Basic and acidic residues" evidence="1">
    <location>
        <begin position="58"/>
        <end position="70"/>
    </location>
</feature>
<dbReference type="EMBL" id="LYXU01000156">
    <property type="protein sequence ID" value="OBS15452.1"/>
    <property type="molecule type" value="Genomic_DNA"/>
</dbReference>
<proteinExistence type="predicted"/>
<feature type="region of interest" description="Disordered" evidence="1">
    <location>
        <begin position="1"/>
        <end position="21"/>
    </location>
</feature>
<protein>
    <submittedName>
        <fullName evidence="2">Uncharacterized protein</fullName>
    </submittedName>
</protein>
<feature type="region of interest" description="Disordered" evidence="1">
    <location>
        <begin position="58"/>
        <end position="77"/>
    </location>
</feature>
<evidence type="ECO:0000313" key="2">
    <source>
        <dbReference type="EMBL" id="OBS15452.1"/>
    </source>
</evidence>
<name>A0A1B8A4Q5_FUSPO</name>
<feature type="region of interest" description="Disordered" evidence="1">
    <location>
        <begin position="105"/>
        <end position="183"/>
    </location>
</feature>
<reference evidence="2 3" key="1">
    <citation type="submission" date="2016-06" db="EMBL/GenBank/DDBJ databases">
        <title>Living apart together: crosstalk between the core and supernumerary genomes in a fungal plant pathogen.</title>
        <authorList>
            <person name="Vanheule A."/>
            <person name="Audenaert K."/>
            <person name="Warris S."/>
            <person name="Van De Geest H."/>
            <person name="Schijlen E."/>
            <person name="Hofte M."/>
            <person name="De Saeger S."/>
            <person name="Haesaert G."/>
            <person name="Waalwijk C."/>
            <person name="Van Der Lee T."/>
        </authorList>
    </citation>
    <scope>NUCLEOTIDE SEQUENCE [LARGE SCALE GENOMIC DNA]</scope>
    <source>
        <strain evidence="2 3">2516</strain>
    </source>
</reference>
<evidence type="ECO:0000313" key="3">
    <source>
        <dbReference type="Proteomes" id="UP000091967"/>
    </source>
</evidence>
<dbReference type="Proteomes" id="UP000091967">
    <property type="component" value="Unassembled WGS sequence"/>
</dbReference>
<evidence type="ECO:0000256" key="1">
    <source>
        <dbReference type="SAM" id="MobiDB-lite"/>
    </source>
</evidence>
<feature type="compositionally biased region" description="Pro residues" evidence="1">
    <location>
        <begin position="128"/>
        <end position="143"/>
    </location>
</feature>
<organism evidence="2 3">
    <name type="scientific">Fusarium poae</name>
    <dbReference type="NCBI Taxonomy" id="36050"/>
    <lineage>
        <taxon>Eukaryota</taxon>
        <taxon>Fungi</taxon>
        <taxon>Dikarya</taxon>
        <taxon>Ascomycota</taxon>
        <taxon>Pezizomycotina</taxon>
        <taxon>Sordariomycetes</taxon>
        <taxon>Hypocreomycetidae</taxon>
        <taxon>Hypocreales</taxon>
        <taxon>Nectriaceae</taxon>
        <taxon>Fusarium</taxon>
    </lineage>
</organism>
<feature type="compositionally biased region" description="Basic residues" evidence="1">
    <location>
        <begin position="1"/>
        <end position="10"/>
    </location>
</feature>
<feature type="compositionally biased region" description="Basic and acidic residues" evidence="1">
    <location>
        <begin position="11"/>
        <end position="21"/>
    </location>
</feature>
<feature type="compositionally biased region" description="Basic and acidic residues" evidence="1">
    <location>
        <begin position="162"/>
        <end position="183"/>
    </location>
</feature>
<comment type="caution">
    <text evidence="2">The sequence shown here is derived from an EMBL/GenBank/DDBJ whole genome shotgun (WGS) entry which is preliminary data.</text>
</comment>
<keyword evidence="3" id="KW-1185">Reference proteome</keyword>
<accession>A0A1B8A4Q5</accession>